<sequence>FLIHMSFDVSMYLPYFHSPFPPNFYDERSGETLDRTPIWENWLQATSLNPRSIDA</sequence>
<dbReference type="EMBL" id="JACEIK010001899">
    <property type="protein sequence ID" value="MCD7472982.1"/>
    <property type="molecule type" value="Genomic_DNA"/>
</dbReference>
<organism evidence="1 2">
    <name type="scientific">Datura stramonium</name>
    <name type="common">Jimsonweed</name>
    <name type="synonym">Common thornapple</name>
    <dbReference type="NCBI Taxonomy" id="4076"/>
    <lineage>
        <taxon>Eukaryota</taxon>
        <taxon>Viridiplantae</taxon>
        <taxon>Streptophyta</taxon>
        <taxon>Embryophyta</taxon>
        <taxon>Tracheophyta</taxon>
        <taxon>Spermatophyta</taxon>
        <taxon>Magnoliopsida</taxon>
        <taxon>eudicotyledons</taxon>
        <taxon>Gunneridae</taxon>
        <taxon>Pentapetalae</taxon>
        <taxon>asterids</taxon>
        <taxon>lamiids</taxon>
        <taxon>Solanales</taxon>
        <taxon>Solanaceae</taxon>
        <taxon>Solanoideae</taxon>
        <taxon>Datureae</taxon>
        <taxon>Datura</taxon>
    </lineage>
</organism>
<keyword evidence="2" id="KW-1185">Reference proteome</keyword>
<evidence type="ECO:0000313" key="2">
    <source>
        <dbReference type="Proteomes" id="UP000823775"/>
    </source>
</evidence>
<evidence type="ECO:0000313" key="1">
    <source>
        <dbReference type="EMBL" id="MCD7472982.1"/>
    </source>
</evidence>
<name>A0ABS8TQX3_DATST</name>
<gene>
    <name evidence="1" type="ORF">HAX54_014427</name>
</gene>
<feature type="non-terminal residue" evidence="1">
    <location>
        <position position="1"/>
    </location>
</feature>
<proteinExistence type="predicted"/>
<reference evidence="1 2" key="1">
    <citation type="journal article" date="2021" name="BMC Genomics">
        <title>Datura genome reveals duplications of psychoactive alkaloid biosynthetic genes and high mutation rate following tissue culture.</title>
        <authorList>
            <person name="Rajewski A."/>
            <person name="Carter-House D."/>
            <person name="Stajich J."/>
            <person name="Litt A."/>
        </authorList>
    </citation>
    <scope>NUCLEOTIDE SEQUENCE [LARGE SCALE GENOMIC DNA]</scope>
    <source>
        <strain evidence="1">AR-01</strain>
    </source>
</reference>
<protein>
    <submittedName>
        <fullName evidence="1">Uncharacterized protein</fullName>
    </submittedName>
</protein>
<accession>A0ABS8TQX3</accession>
<comment type="caution">
    <text evidence="1">The sequence shown here is derived from an EMBL/GenBank/DDBJ whole genome shotgun (WGS) entry which is preliminary data.</text>
</comment>
<dbReference type="Proteomes" id="UP000823775">
    <property type="component" value="Unassembled WGS sequence"/>
</dbReference>